<gene>
    <name evidence="1" type="ORF">CK203_045513</name>
</gene>
<dbReference type="EMBL" id="QGNW01000165">
    <property type="protein sequence ID" value="RVW89385.1"/>
    <property type="molecule type" value="Genomic_DNA"/>
</dbReference>
<evidence type="ECO:0000313" key="1">
    <source>
        <dbReference type="EMBL" id="RVW89385.1"/>
    </source>
</evidence>
<evidence type="ECO:0000313" key="2">
    <source>
        <dbReference type="Proteomes" id="UP000288805"/>
    </source>
</evidence>
<sequence>MLRYETWRQPTTPRATTSCLENSVQCPPAKRAKTLGPGESSKASWLELPTDSELPSNISSESIIRRPMLIAQPIEGNSDCRARPFHLEYHLEHLMTPREFFYPRVALDFYQSMTTRGVSSPTAIHFTIDGRHEGFYFGPYHLIMAFLIHFEEKVHRKKRQRADTIPLLFLRLLCQILEHMSFPTEPRLERRRLC</sequence>
<reference evidence="1 2" key="1">
    <citation type="journal article" date="2018" name="PLoS Genet.">
        <title>Population sequencing reveals clonal diversity and ancestral inbreeding in the grapevine cultivar Chardonnay.</title>
        <authorList>
            <person name="Roach M.J."/>
            <person name="Johnson D.L."/>
            <person name="Bohlmann J."/>
            <person name="van Vuuren H.J."/>
            <person name="Jones S.J."/>
            <person name="Pretorius I.S."/>
            <person name="Schmidt S.A."/>
            <person name="Borneman A.R."/>
        </authorList>
    </citation>
    <scope>NUCLEOTIDE SEQUENCE [LARGE SCALE GENOMIC DNA]</scope>
    <source>
        <strain evidence="2">cv. Chardonnay</strain>
        <tissue evidence="1">Leaf</tissue>
    </source>
</reference>
<dbReference type="AlphaFoldDB" id="A0A438HY63"/>
<protein>
    <submittedName>
        <fullName evidence="1">Uncharacterized protein</fullName>
    </submittedName>
</protein>
<organism evidence="1 2">
    <name type="scientific">Vitis vinifera</name>
    <name type="common">Grape</name>
    <dbReference type="NCBI Taxonomy" id="29760"/>
    <lineage>
        <taxon>Eukaryota</taxon>
        <taxon>Viridiplantae</taxon>
        <taxon>Streptophyta</taxon>
        <taxon>Embryophyta</taxon>
        <taxon>Tracheophyta</taxon>
        <taxon>Spermatophyta</taxon>
        <taxon>Magnoliopsida</taxon>
        <taxon>eudicotyledons</taxon>
        <taxon>Gunneridae</taxon>
        <taxon>Pentapetalae</taxon>
        <taxon>rosids</taxon>
        <taxon>Vitales</taxon>
        <taxon>Vitaceae</taxon>
        <taxon>Viteae</taxon>
        <taxon>Vitis</taxon>
    </lineage>
</organism>
<proteinExistence type="predicted"/>
<dbReference type="Proteomes" id="UP000288805">
    <property type="component" value="Unassembled WGS sequence"/>
</dbReference>
<name>A0A438HY63_VITVI</name>
<accession>A0A438HY63</accession>
<comment type="caution">
    <text evidence="1">The sequence shown here is derived from an EMBL/GenBank/DDBJ whole genome shotgun (WGS) entry which is preliminary data.</text>
</comment>